<evidence type="ECO:0000313" key="1">
    <source>
        <dbReference type="EMBL" id="KAK3364126.1"/>
    </source>
</evidence>
<accession>A0AAJ0MKT0</accession>
<comment type="caution">
    <text evidence="1">The sequence shown here is derived from an EMBL/GenBank/DDBJ whole genome shotgun (WGS) entry which is preliminary data.</text>
</comment>
<reference evidence="1" key="1">
    <citation type="journal article" date="2023" name="Mol. Phylogenet. Evol.">
        <title>Genome-scale phylogeny and comparative genomics of the fungal order Sordariales.</title>
        <authorList>
            <person name="Hensen N."/>
            <person name="Bonometti L."/>
            <person name="Westerberg I."/>
            <person name="Brannstrom I.O."/>
            <person name="Guillou S."/>
            <person name="Cros-Aarteil S."/>
            <person name="Calhoun S."/>
            <person name="Haridas S."/>
            <person name="Kuo A."/>
            <person name="Mondo S."/>
            <person name="Pangilinan J."/>
            <person name="Riley R."/>
            <person name="LaButti K."/>
            <person name="Andreopoulos B."/>
            <person name="Lipzen A."/>
            <person name="Chen C."/>
            <person name="Yan M."/>
            <person name="Daum C."/>
            <person name="Ng V."/>
            <person name="Clum A."/>
            <person name="Steindorff A."/>
            <person name="Ohm R.A."/>
            <person name="Martin F."/>
            <person name="Silar P."/>
            <person name="Natvig D.O."/>
            <person name="Lalanne C."/>
            <person name="Gautier V."/>
            <person name="Ament-Velasquez S.L."/>
            <person name="Kruys A."/>
            <person name="Hutchinson M.I."/>
            <person name="Powell A.J."/>
            <person name="Barry K."/>
            <person name="Miller A.N."/>
            <person name="Grigoriev I.V."/>
            <person name="Debuchy R."/>
            <person name="Gladieux P."/>
            <person name="Hiltunen Thoren M."/>
            <person name="Johannesson H."/>
        </authorList>
    </citation>
    <scope>NUCLEOTIDE SEQUENCE</scope>
    <source>
        <strain evidence="1">CBS 955.72</strain>
    </source>
</reference>
<sequence length="108" mass="11976">MPQSTHSDFGDTASVSSDVISLSMTASMARNSLLLRLRKAQSISDQLCDVHHGRSRTLWIRFHGHYVVKLGLTNRDQGSFWICSEKQCDGVYSADSTGGATKHLNKKH</sequence>
<gene>
    <name evidence="1" type="ORF">B0T25DRAFT_529369</name>
</gene>
<name>A0AAJ0MKT0_9PEZI</name>
<dbReference type="AlphaFoldDB" id="A0AAJ0MKT0"/>
<protein>
    <submittedName>
        <fullName evidence="1">Uncharacterized protein</fullName>
    </submittedName>
</protein>
<evidence type="ECO:0000313" key="2">
    <source>
        <dbReference type="Proteomes" id="UP001275084"/>
    </source>
</evidence>
<keyword evidence="2" id="KW-1185">Reference proteome</keyword>
<dbReference type="Proteomes" id="UP001275084">
    <property type="component" value="Unassembled WGS sequence"/>
</dbReference>
<reference evidence="1" key="2">
    <citation type="submission" date="2023-06" db="EMBL/GenBank/DDBJ databases">
        <authorList>
            <consortium name="Lawrence Berkeley National Laboratory"/>
            <person name="Haridas S."/>
            <person name="Hensen N."/>
            <person name="Bonometti L."/>
            <person name="Westerberg I."/>
            <person name="Brannstrom I.O."/>
            <person name="Guillou S."/>
            <person name="Cros-Aarteil S."/>
            <person name="Calhoun S."/>
            <person name="Kuo A."/>
            <person name="Mondo S."/>
            <person name="Pangilinan J."/>
            <person name="Riley R."/>
            <person name="Labutti K."/>
            <person name="Andreopoulos B."/>
            <person name="Lipzen A."/>
            <person name="Chen C."/>
            <person name="Yanf M."/>
            <person name="Daum C."/>
            <person name="Ng V."/>
            <person name="Clum A."/>
            <person name="Steindorff A."/>
            <person name="Ohm R."/>
            <person name="Martin F."/>
            <person name="Silar P."/>
            <person name="Natvig D."/>
            <person name="Lalanne C."/>
            <person name="Gautier V."/>
            <person name="Ament-Velasquez S.L."/>
            <person name="Kruys A."/>
            <person name="Hutchinson M.I."/>
            <person name="Powell A.J."/>
            <person name="Barry K."/>
            <person name="Miller A.N."/>
            <person name="Grigoriev I.V."/>
            <person name="Debuchy R."/>
            <person name="Gladieux P."/>
            <person name="Thoren M.H."/>
            <person name="Johannesson H."/>
        </authorList>
    </citation>
    <scope>NUCLEOTIDE SEQUENCE</scope>
    <source>
        <strain evidence="1">CBS 955.72</strain>
    </source>
</reference>
<organism evidence="1 2">
    <name type="scientific">Lasiosphaeria hispida</name>
    <dbReference type="NCBI Taxonomy" id="260671"/>
    <lineage>
        <taxon>Eukaryota</taxon>
        <taxon>Fungi</taxon>
        <taxon>Dikarya</taxon>
        <taxon>Ascomycota</taxon>
        <taxon>Pezizomycotina</taxon>
        <taxon>Sordariomycetes</taxon>
        <taxon>Sordariomycetidae</taxon>
        <taxon>Sordariales</taxon>
        <taxon>Lasiosphaeriaceae</taxon>
        <taxon>Lasiosphaeria</taxon>
    </lineage>
</organism>
<dbReference type="EMBL" id="JAUIQD010000001">
    <property type="protein sequence ID" value="KAK3364126.1"/>
    <property type="molecule type" value="Genomic_DNA"/>
</dbReference>
<proteinExistence type="predicted"/>